<dbReference type="Proteomes" id="UP000004995">
    <property type="component" value="Unassembled WGS sequence"/>
</dbReference>
<dbReference type="Gramene" id="KQL02505">
    <property type="protein sequence ID" value="KQL02505"/>
    <property type="gene ID" value="SETIT_014802mg"/>
</dbReference>
<reference evidence="1" key="2">
    <citation type="submission" date="2018-08" db="UniProtKB">
        <authorList>
            <consortium name="EnsemblPlants"/>
        </authorList>
    </citation>
    <scope>IDENTIFICATION</scope>
    <source>
        <strain evidence="1">Yugu1</strain>
    </source>
</reference>
<sequence>MWPSLSCVLGRARADGTGDAGRGASRRCCCWCGENNTTPLAEGRGGGETGYIRRVGCGGRKHAAAW</sequence>
<proteinExistence type="predicted"/>
<dbReference type="HOGENOM" id="CLU_2836052_0_0_1"/>
<protein>
    <submittedName>
        <fullName evidence="1">Uncharacterized protein</fullName>
    </submittedName>
</protein>
<dbReference type="EMBL" id="AGNK02003982">
    <property type="status" value="NOT_ANNOTATED_CDS"/>
    <property type="molecule type" value="Genomic_DNA"/>
</dbReference>
<keyword evidence="2" id="KW-1185">Reference proteome</keyword>
<evidence type="ECO:0000313" key="2">
    <source>
        <dbReference type="Proteomes" id="UP000004995"/>
    </source>
</evidence>
<name>K3YKN3_SETIT</name>
<accession>K3YKN3</accession>
<dbReference type="EnsemblPlants" id="KQL02505">
    <property type="protein sequence ID" value="KQL02505"/>
    <property type="gene ID" value="SETIT_014802mg"/>
</dbReference>
<evidence type="ECO:0000313" key="1">
    <source>
        <dbReference type="EnsemblPlants" id="KQL02505"/>
    </source>
</evidence>
<dbReference type="InParanoid" id="K3YKN3"/>
<dbReference type="AlphaFoldDB" id="K3YKN3"/>
<reference evidence="2" key="1">
    <citation type="journal article" date="2012" name="Nat. Biotechnol.">
        <title>Reference genome sequence of the model plant Setaria.</title>
        <authorList>
            <person name="Bennetzen J.L."/>
            <person name="Schmutz J."/>
            <person name="Wang H."/>
            <person name="Percifield R."/>
            <person name="Hawkins J."/>
            <person name="Pontaroli A.C."/>
            <person name="Estep M."/>
            <person name="Feng L."/>
            <person name="Vaughn J.N."/>
            <person name="Grimwood J."/>
            <person name="Jenkins J."/>
            <person name="Barry K."/>
            <person name="Lindquist E."/>
            <person name="Hellsten U."/>
            <person name="Deshpande S."/>
            <person name="Wang X."/>
            <person name="Wu X."/>
            <person name="Mitros T."/>
            <person name="Triplett J."/>
            <person name="Yang X."/>
            <person name="Ye C.Y."/>
            <person name="Mauro-Herrera M."/>
            <person name="Wang L."/>
            <person name="Li P."/>
            <person name="Sharma M."/>
            <person name="Sharma R."/>
            <person name="Ronald P.C."/>
            <person name="Panaud O."/>
            <person name="Kellogg E.A."/>
            <person name="Brutnell T.P."/>
            <person name="Doust A.N."/>
            <person name="Tuskan G.A."/>
            <person name="Rokhsar D."/>
            <person name="Devos K.M."/>
        </authorList>
    </citation>
    <scope>NUCLEOTIDE SEQUENCE [LARGE SCALE GENOMIC DNA]</scope>
    <source>
        <strain evidence="2">cv. Yugu1</strain>
    </source>
</reference>
<organism evidence="1 2">
    <name type="scientific">Setaria italica</name>
    <name type="common">Foxtail millet</name>
    <name type="synonym">Panicum italicum</name>
    <dbReference type="NCBI Taxonomy" id="4555"/>
    <lineage>
        <taxon>Eukaryota</taxon>
        <taxon>Viridiplantae</taxon>
        <taxon>Streptophyta</taxon>
        <taxon>Embryophyta</taxon>
        <taxon>Tracheophyta</taxon>
        <taxon>Spermatophyta</taxon>
        <taxon>Magnoliopsida</taxon>
        <taxon>Liliopsida</taxon>
        <taxon>Poales</taxon>
        <taxon>Poaceae</taxon>
        <taxon>PACMAD clade</taxon>
        <taxon>Panicoideae</taxon>
        <taxon>Panicodae</taxon>
        <taxon>Paniceae</taxon>
        <taxon>Cenchrinae</taxon>
        <taxon>Setaria</taxon>
    </lineage>
</organism>